<dbReference type="EMBL" id="NIDE01000017">
    <property type="protein sequence ID" value="OWK36599.1"/>
    <property type="molecule type" value="Genomic_DNA"/>
</dbReference>
<accession>A0A225DHB4</accession>
<protein>
    <submittedName>
        <fullName evidence="1">Uncharacterized protein</fullName>
    </submittedName>
</protein>
<evidence type="ECO:0000313" key="1">
    <source>
        <dbReference type="EMBL" id="OWK36599.1"/>
    </source>
</evidence>
<comment type="caution">
    <text evidence="1">The sequence shown here is derived from an EMBL/GenBank/DDBJ whole genome shotgun (WGS) entry which is preliminary data.</text>
</comment>
<gene>
    <name evidence="1" type="ORF">FRUB_09162</name>
</gene>
<proteinExistence type="predicted"/>
<dbReference type="Proteomes" id="UP000214646">
    <property type="component" value="Unassembled WGS sequence"/>
</dbReference>
<dbReference type="AlphaFoldDB" id="A0A225DHB4"/>
<reference evidence="2" key="1">
    <citation type="submission" date="2017-06" db="EMBL/GenBank/DDBJ databases">
        <title>Genome analysis of Fimbriiglobus ruber SP5, the first member of the order Planctomycetales with confirmed chitinolytic capability.</title>
        <authorList>
            <person name="Ravin N.V."/>
            <person name="Rakitin A.L."/>
            <person name="Ivanova A.A."/>
            <person name="Beletsky A.V."/>
            <person name="Kulichevskaya I.S."/>
            <person name="Mardanov A.V."/>
            <person name="Dedysh S.N."/>
        </authorList>
    </citation>
    <scope>NUCLEOTIDE SEQUENCE [LARGE SCALE GENOMIC DNA]</scope>
    <source>
        <strain evidence="2">SP5</strain>
    </source>
</reference>
<sequence>MPETTACRCTCSTRSPTCSPASAAATACSCLPTSTARSSRSSTTRGSSKWLPRLDQLAHEFYRRFNDVAPFIPLWQVDRHMVISTAVKLSPTGPTDDETFRLLDPATLFNEVGQWRVD</sequence>
<keyword evidence="2" id="KW-1185">Reference proteome</keyword>
<name>A0A225DHB4_9BACT</name>
<dbReference type="RefSeq" id="WP_088259582.1">
    <property type="nucleotide sequence ID" value="NZ_NIDE01000017.1"/>
</dbReference>
<organism evidence="1 2">
    <name type="scientific">Fimbriiglobus ruber</name>
    <dbReference type="NCBI Taxonomy" id="1908690"/>
    <lineage>
        <taxon>Bacteria</taxon>
        <taxon>Pseudomonadati</taxon>
        <taxon>Planctomycetota</taxon>
        <taxon>Planctomycetia</taxon>
        <taxon>Gemmatales</taxon>
        <taxon>Gemmataceae</taxon>
        <taxon>Fimbriiglobus</taxon>
    </lineage>
</organism>
<evidence type="ECO:0000313" key="2">
    <source>
        <dbReference type="Proteomes" id="UP000214646"/>
    </source>
</evidence>